<dbReference type="GO" id="GO:0046982">
    <property type="term" value="F:protein heterodimerization activity"/>
    <property type="evidence" value="ECO:0007669"/>
    <property type="project" value="InterPro"/>
</dbReference>
<dbReference type="RefSeq" id="XP_046063429.1">
    <property type="nucleotide sequence ID" value="XM_046202425.1"/>
</dbReference>
<sequence>MSEHEEISDVEEVEEVLPPVTNRQMSSDEVKRLAQERAKIRQQSKAYSQPVDEDGVPLDVKKAEEYLEQPIKEQKDVELAERLLKRKREEDLGIDGDSDGEDIGELLDMFGIEVEEISTKMNMNQRQQLLVENMDSEQLSRYEYFRRTNLNTGGIKKLVNSAIGYNVGTDFAKILAGVGKVFVGEVVEKAKEVQRRQNEARVLEQLQHKRELKAYEDELEKLDYSEIPNVPDLGKDRTTYDNYRIKIPDDEDQLTPDHIQEAWRLLMAENHTILEPRQESSSLVWVKTSKNSLFKVRDIGHSVPTNNDDTDNTTDSREHQSDNTSGSETSRKSFFLDVLTSKVEEVLVVTSSITNVAHVDVFTDLLPVISQGLVGLDSKRILNEHHGKTLDQVPFNMAMEEPDTWVVSLESDHKVGLRLHVQDVSLHWIFRNIVRSRLVVTDWRSFVAVVWTSFNDLEHVTVQVERMLTCILVVEDNFHDFVFLQDNRVGVGSVNSSIRSIFTSRHDGSKSRNNWSNIGNSREEGIVNTVSKVVHDNVQSDLIIIAVVSFFLIQRNKVEVVKVSSVIIVNGVLVCEGVVLHVKVLRNETTNVNQTHQIGCIWFDVPSVVSGVVHQQVLRNWLSTSWVVHIQKAGSQSINVIMVPFSQGNDNFLIPFVWRIRVLNHKSTSHTVHILTRSMGVVPERTDLIRNSKVVQHGVTRSNRTLSEQRRTVHLGAVFLEQTVEMQCGISIRESVRQVQLDTITLVDPDVRPWEFTVTRNNWSFISSVGICIDPTGSPVENMGFCQSSSCKKS</sequence>
<name>A0A9P8T7P9_9ASCO</name>
<keyword evidence="9" id="KW-1185">Reference proteome</keyword>
<keyword evidence="5" id="KW-0539">Nucleus</keyword>
<evidence type="ECO:0000313" key="8">
    <source>
        <dbReference type="EMBL" id="KAH3669046.1"/>
    </source>
</evidence>
<proteinExistence type="inferred from homology"/>
<evidence type="ECO:0000313" key="9">
    <source>
        <dbReference type="Proteomes" id="UP000769157"/>
    </source>
</evidence>
<dbReference type="SUPFAM" id="SSF47113">
    <property type="entry name" value="Histone-fold"/>
    <property type="match status" value="1"/>
</dbReference>
<gene>
    <name evidence="8" type="ORF">OGAPHI_001642</name>
</gene>
<feature type="domain" description="TAFII28-like protein" evidence="7">
    <location>
        <begin position="129"/>
        <end position="211"/>
    </location>
</feature>
<evidence type="ECO:0000256" key="2">
    <source>
        <dbReference type="ARBA" id="ARBA00009788"/>
    </source>
</evidence>
<reference evidence="8" key="1">
    <citation type="journal article" date="2021" name="Open Biol.">
        <title>Shared evolutionary footprints suggest mitochondrial oxidative damage underlies multiple complex I losses in fungi.</title>
        <authorList>
            <person name="Schikora-Tamarit M.A."/>
            <person name="Marcet-Houben M."/>
            <person name="Nosek J."/>
            <person name="Gabaldon T."/>
        </authorList>
    </citation>
    <scope>NUCLEOTIDE SEQUENCE</scope>
    <source>
        <strain evidence="8">CBS6075</strain>
    </source>
</reference>
<dbReference type="InterPro" id="IPR009072">
    <property type="entry name" value="Histone-fold"/>
</dbReference>
<dbReference type="GO" id="GO:0051123">
    <property type="term" value="P:RNA polymerase II preinitiation complex assembly"/>
    <property type="evidence" value="ECO:0007669"/>
    <property type="project" value="InterPro"/>
</dbReference>
<evidence type="ECO:0000256" key="5">
    <source>
        <dbReference type="ARBA" id="ARBA00023242"/>
    </source>
</evidence>
<accession>A0A9P8T7P9</accession>
<dbReference type="Proteomes" id="UP000769157">
    <property type="component" value="Unassembled WGS sequence"/>
</dbReference>
<organism evidence="8 9">
    <name type="scientific">Ogataea philodendri</name>
    <dbReference type="NCBI Taxonomy" id="1378263"/>
    <lineage>
        <taxon>Eukaryota</taxon>
        <taxon>Fungi</taxon>
        <taxon>Dikarya</taxon>
        <taxon>Ascomycota</taxon>
        <taxon>Saccharomycotina</taxon>
        <taxon>Pichiomycetes</taxon>
        <taxon>Pichiales</taxon>
        <taxon>Pichiaceae</taxon>
        <taxon>Ogataea</taxon>
    </lineage>
</organism>
<comment type="similarity">
    <text evidence="2">Belongs to the TAF11 family.</text>
</comment>
<keyword evidence="4" id="KW-0804">Transcription</keyword>
<feature type="region of interest" description="Disordered" evidence="6">
    <location>
        <begin position="297"/>
        <end position="329"/>
    </location>
</feature>
<dbReference type="InterPro" id="IPR045127">
    <property type="entry name" value="TAF11-like"/>
</dbReference>
<reference evidence="8" key="2">
    <citation type="submission" date="2021-01" db="EMBL/GenBank/DDBJ databases">
        <authorList>
            <person name="Schikora-Tamarit M.A."/>
        </authorList>
    </citation>
    <scope>NUCLEOTIDE SEQUENCE</scope>
    <source>
        <strain evidence="8">CBS6075</strain>
    </source>
</reference>
<dbReference type="PANTHER" id="PTHR13218:SF8">
    <property type="entry name" value="TRANSCRIPTION INITIATION FACTOR TFIID SUBUNIT 11"/>
    <property type="match status" value="1"/>
</dbReference>
<comment type="caution">
    <text evidence="8">The sequence shown here is derived from an EMBL/GenBank/DDBJ whole genome shotgun (WGS) entry which is preliminary data.</text>
</comment>
<feature type="region of interest" description="Disordered" evidence="6">
    <location>
        <begin position="1"/>
        <end position="56"/>
    </location>
</feature>
<evidence type="ECO:0000256" key="3">
    <source>
        <dbReference type="ARBA" id="ARBA00023015"/>
    </source>
</evidence>
<dbReference type="CDD" id="cd08048">
    <property type="entry name" value="HFD_TAF11"/>
    <property type="match status" value="1"/>
</dbReference>
<dbReference type="OrthoDB" id="28335at2759"/>
<evidence type="ECO:0000256" key="1">
    <source>
        <dbReference type="ARBA" id="ARBA00004123"/>
    </source>
</evidence>
<dbReference type="Gene3D" id="1.10.20.10">
    <property type="entry name" value="Histone, subunit A"/>
    <property type="match status" value="1"/>
</dbReference>
<evidence type="ECO:0000256" key="6">
    <source>
        <dbReference type="SAM" id="MobiDB-lite"/>
    </source>
</evidence>
<evidence type="ECO:0000259" key="7">
    <source>
        <dbReference type="Pfam" id="PF04719"/>
    </source>
</evidence>
<dbReference type="EMBL" id="JAEUBE010000143">
    <property type="protein sequence ID" value="KAH3669046.1"/>
    <property type="molecule type" value="Genomic_DNA"/>
</dbReference>
<dbReference type="GO" id="GO:0005669">
    <property type="term" value="C:transcription factor TFIID complex"/>
    <property type="evidence" value="ECO:0007669"/>
    <property type="project" value="InterPro"/>
</dbReference>
<dbReference type="GO" id="GO:0016251">
    <property type="term" value="F:RNA polymerase II general transcription initiation factor activity"/>
    <property type="evidence" value="ECO:0007669"/>
    <property type="project" value="TreeGrafter"/>
</dbReference>
<dbReference type="Pfam" id="PF04719">
    <property type="entry name" value="TAFII28"/>
    <property type="match status" value="1"/>
</dbReference>
<evidence type="ECO:0000256" key="4">
    <source>
        <dbReference type="ARBA" id="ARBA00023163"/>
    </source>
</evidence>
<comment type="subcellular location">
    <subcellularLocation>
        <location evidence="1">Nucleus</location>
    </subcellularLocation>
</comment>
<dbReference type="PANTHER" id="PTHR13218">
    <property type="entry name" value="TRANSCRIPTION INITIATION FACTOR TFIID SUBUNIT 11-RELATED"/>
    <property type="match status" value="1"/>
</dbReference>
<protein>
    <recommendedName>
        <fullName evidence="7">TAFII28-like protein domain-containing protein</fullName>
    </recommendedName>
</protein>
<feature type="compositionally biased region" description="Basic and acidic residues" evidence="6">
    <location>
        <begin position="26"/>
        <end position="39"/>
    </location>
</feature>
<dbReference type="GeneID" id="70233609"/>
<dbReference type="InterPro" id="IPR006809">
    <property type="entry name" value="TAFII28_dom"/>
</dbReference>
<keyword evidence="3" id="KW-0805">Transcription regulation</keyword>
<dbReference type="AlphaFoldDB" id="A0A9P8T7P9"/>